<evidence type="ECO:0000313" key="8">
    <source>
        <dbReference type="Proteomes" id="UP000019364"/>
    </source>
</evidence>
<keyword evidence="4 6" id="KW-1133">Transmembrane helix</keyword>
<evidence type="ECO:0000256" key="6">
    <source>
        <dbReference type="SAM" id="Phobius"/>
    </source>
</evidence>
<keyword evidence="2" id="KW-1003">Cell membrane</keyword>
<evidence type="ECO:0000256" key="5">
    <source>
        <dbReference type="ARBA" id="ARBA00023136"/>
    </source>
</evidence>
<evidence type="ECO:0000256" key="3">
    <source>
        <dbReference type="ARBA" id="ARBA00022692"/>
    </source>
</evidence>
<protein>
    <submittedName>
        <fullName evidence="7">Polysaccharide biosynthesis protein</fullName>
    </submittedName>
</protein>
<evidence type="ECO:0000313" key="7">
    <source>
        <dbReference type="EMBL" id="GAF08075.1"/>
    </source>
</evidence>
<feature type="transmembrane region" description="Helical" evidence="6">
    <location>
        <begin position="322"/>
        <end position="350"/>
    </location>
</feature>
<dbReference type="Proteomes" id="UP000019364">
    <property type="component" value="Unassembled WGS sequence"/>
</dbReference>
<keyword evidence="8" id="KW-1185">Reference proteome</keyword>
<comment type="caution">
    <text evidence="7">The sequence shown here is derived from an EMBL/GenBank/DDBJ whole genome shotgun (WGS) entry which is preliminary data.</text>
</comment>
<dbReference type="GO" id="GO:0005886">
    <property type="term" value="C:plasma membrane"/>
    <property type="evidence" value="ECO:0007669"/>
    <property type="project" value="UniProtKB-SubCell"/>
</dbReference>
<dbReference type="PANTHER" id="PTHR30250">
    <property type="entry name" value="PST FAMILY PREDICTED COLANIC ACID TRANSPORTER"/>
    <property type="match status" value="1"/>
</dbReference>
<feature type="transmembrane region" description="Helical" evidence="6">
    <location>
        <begin position="53"/>
        <end position="74"/>
    </location>
</feature>
<keyword evidence="5 6" id="KW-0472">Membrane</keyword>
<feature type="transmembrane region" description="Helical" evidence="6">
    <location>
        <begin position="160"/>
        <end position="185"/>
    </location>
</feature>
<comment type="subcellular location">
    <subcellularLocation>
        <location evidence="1">Cell membrane</location>
        <topology evidence="1">Multi-pass membrane protein</topology>
    </subcellularLocation>
</comment>
<dbReference type="EMBL" id="BAVZ01000005">
    <property type="protein sequence ID" value="GAF08075.1"/>
    <property type="molecule type" value="Genomic_DNA"/>
</dbReference>
<feature type="transmembrane region" description="Helical" evidence="6">
    <location>
        <begin position="278"/>
        <end position="301"/>
    </location>
</feature>
<keyword evidence="3 6" id="KW-0812">Transmembrane</keyword>
<dbReference type="PANTHER" id="PTHR30250:SF11">
    <property type="entry name" value="O-ANTIGEN TRANSPORTER-RELATED"/>
    <property type="match status" value="1"/>
</dbReference>
<sequence>MMKSSMVNLMRNRVVSGGIWTFIGRAVFAFSALLSNILLSRLLNSTEFGTYMLAFNIAFFGNIIGILGLNQSIIRFTTENLKLKRYSQAKRAVYISLRLGLIGAVVTMLLYIVLQQFVLSHFTDSLLLGKVALFTGMWIVASVIQQLIGETFRGLHHVKLAACFGGVLSNVLYIGCLGTVMLLGIHQLHLSTVVFMVSLTLLLNCLLGALVLRNRLKLLPHDDNARVPEVERVNRSMIFRVSFPIMLSNVAVFFLTSTDLWILGIFKNADQVAIYGSAVRLIATINFFGVLLNLVMATVISDKNASGQLKELEKTGKSVTTLLTLPAIVLVLIFILFGKTILGIVFGPFYSQAESILIVLSIGQVINLLVGPSALILTLTGNEKSMLKIASCTSVVTIVGAILAAKYSNSTGVALVMLMGLAIQNGLMLMTTKKKLGIMIYFSPVLLWRGAQAGWRRIYFRMKKKPREPVLNE</sequence>
<reference evidence="7 8" key="1">
    <citation type="journal article" date="2014" name="Genome Announc.">
        <title>Draft Genome Sequence of Paenibacillus pini JCM 16418T, Isolated from the Rhizosphere of Pine Tree.</title>
        <authorList>
            <person name="Yuki M."/>
            <person name="Oshima K."/>
            <person name="Suda W."/>
            <person name="Oshida Y."/>
            <person name="Kitamura K."/>
            <person name="Iida Y."/>
            <person name="Hattori M."/>
            <person name="Ohkuma M."/>
        </authorList>
    </citation>
    <scope>NUCLEOTIDE SEQUENCE [LARGE SCALE GENOMIC DNA]</scope>
    <source>
        <strain evidence="7 8">JCM 16418</strain>
    </source>
</reference>
<dbReference type="RefSeq" id="WP_081765385.1">
    <property type="nucleotide sequence ID" value="NZ_BAVZ01000005.1"/>
</dbReference>
<evidence type="ECO:0000256" key="2">
    <source>
        <dbReference type="ARBA" id="ARBA00022475"/>
    </source>
</evidence>
<organism evidence="7 8">
    <name type="scientific">Paenibacillus pini JCM 16418</name>
    <dbReference type="NCBI Taxonomy" id="1236976"/>
    <lineage>
        <taxon>Bacteria</taxon>
        <taxon>Bacillati</taxon>
        <taxon>Bacillota</taxon>
        <taxon>Bacilli</taxon>
        <taxon>Bacillales</taxon>
        <taxon>Paenibacillaceae</taxon>
        <taxon>Paenibacillus</taxon>
    </lineage>
</organism>
<dbReference type="STRING" id="1236976.JCM16418_2113"/>
<dbReference type="eggNOG" id="COG2244">
    <property type="taxonomic scope" value="Bacteria"/>
</dbReference>
<feature type="transmembrane region" description="Helical" evidence="6">
    <location>
        <begin position="95"/>
        <end position="114"/>
    </location>
</feature>
<dbReference type="InterPro" id="IPR002797">
    <property type="entry name" value="Polysacc_synth"/>
</dbReference>
<evidence type="ECO:0000256" key="4">
    <source>
        <dbReference type="ARBA" id="ARBA00022989"/>
    </source>
</evidence>
<feature type="transmembrane region" description="Helical" evidence="6">
    <location>
        <begin position="356"/>
        <end position="379"/>
    </location>
</feature>
<dbReference type="InterPro" id="IPR050833">
    <property type="entry name" value="Poly_Biosynth_Transport"/>
</dbReference>
<name>W7YB73_9BACL</name>
<feature type="transmembrane region" description="Helical" evidence="6">
    <location>
        <begin position="241"/>
        <end position="266"/>
    </location>
</feature>
<dbReference type="OrthoDB" id="5785171at2"/>
<dbReference type="Pfam" id="PF01943">
    <property type="entry name" value="Polysacc_synt"/>
    <property type="match status" value="1"/>
</dbReference>
<feature type="transmembrane region" description="Helical" evidence="6">
    <location>
        <begin position="191"/>
        <end position="212"/>
    </location>
</feature>
<evidence type="ECO:0000256" key="1">
    <source>
        <dbReference type="ARBA" id="ARBA00004651"/>
    </source>
</evidence>
<dbReference type="AlphaFoldDB" id="W7YB73"/>
<gene>
    <name evidence="7" type="ORF">JCM16418_2113</name>
</gene>
<accession>W7YB73</accession>
<proteinExistence type="predicted"/>
<feature type="transmembrane region" description="Helical" evidence="6">
    <location>
        <begin position="126"/>
        <end position="148"/>
    </location>
</feature>